<dbReference type="PROSITE" id="PS00216">
    <property type="entry name" value="SUGAR_TRANSPORT_1"/>
    <property type="match status" value="1"/>
</dbReference>
<evidence type="ECO:0000256" key="4">
    <source>
        <dbReference type="ARBA" id="ARBA00022692"/>
    </source>
</evidence>
<evidence type="ECO:0000313" key="11">
    <source>
        <dbReference type="Proteomes" id="UP001163105"/>
    </source>
</evidence>
<feature type="transmembrane region" description="Helical" evidence="8">
    <location>
        <begin position="91"/>
        <end position="110"/>
    </location>
</feature>
<name>A0AB34G5J9_9HYPO</name>
<dbReference type="InterPro" id="IPR020846">
    <property type="entry name" value="MFS_dom"/>
</dbReference>
<evidence type="ECO:0000313" key="10">
    <source>
        <dbReference type="EMBL" id="KAJ6446789.1"/>
    </source>
</evidence>
<dbReference type="InterPro" id="IPR005829">
    <property type="entry name" value="Sugar_transporter_CS"/>
</dbReference>
<dbReference type="PRINTS" id="PR00171">
    <property type="entry name" value="SUGRTRNSPORT"/>
</dbReference>
<sequence length="510" mass="56405">MPTISGRKCLIASSAEAAIMGRHLGTFRSSYLVALSCVGSFLFAYDTGIVGGILTLKSFQNDFGFTAGQKDNVSSQSASLLQAGARFGRRWAIVLSSAVFNIGAIMQLFYTRGLATWYAGRVIAGIGVGIATVIIPMYTAEMAPKHLRGRLGSGFQLAFTLGVLVSYFVDYGVSAHVPSTSKQWRIPVGLQLVPGGILGLGMLLTRESARWLAKRGRTEEAMASLVWVRGGESPEVEEEFGDILAGIEEEERATAGVTWKEYLLPSNRYRMFIAITIQIVSPQIFSAVGAGKDAMLLSGFFGVCKVVSCLFFVLFLVERIGRKGSLLLGSFLMGVYMLTVGLITKFNPPDPKAGLTPPAIASLTMIYLEAMTYNISWGPVPWLYMGEIFPTRIREGGVAVGAATQWLFNFTFSQITPHAVTNLGWKVFLMFAIFNWALVFYTWFFIKEVRRLRRVDVKLDFLEVKTRFLTWLCRPRDGLWKKWSSTTVFNAEHTQIEIEAARPKTVAVER</sequence>
<keyword evidence="5 8" id="KW-1133">Transmembrane helix</keyword>
<protein>
    <submittedName>
        <fullName evidence="10">Mannose-6-phosphate receptor, binding protein</fullName>
    </submittedName>
</protein>
<dbReference type="NCBIfam" id="TIGR00879">
    <property type="entry name" value="SP"/>
    <property type="match status" value="1"/>
</dbReference>
<feature type="transmembrane region" description="Helical" evidence="8">
    <location>
        <begin position="116"/>
        <end position="139"/>
    </location>
</feature>
<dbReference type="PROSITE" id="PS50850">
    <property type="entry name" value="MFS"/>
    <property type="match status" value="1"/>
</dbReference>
<evidence type="ECO:0000259" key="9">
    <source>
        <dbReference type="PROSITE" id="PS50850"/>
    </source>
</evidence>
<keyword evidence="11" id="KW-1185">Reference proteome</keyword>
<dbReference type="InterPro" id="IPR005828">
    <property type="entry name" value="MFS_sugar_transport-like"/>
</dbReference>
<comment type="subcellular location">
    <subcellularLocation>
        <location evidence="1">Membrane</location>
        <topology evidence="1">Multi-pass membrane protein</topology>
    </subcellularLocation>
</comment>
<gene>
    <name evidence="10" type="ORF">O9K51_01562</name>
</gene>
<evidence type="ECO:0000256" key="5">
    <source>
        <dbReference type="ARBA" id="ARBA00022989"/>
    </source>
</evidence>
<keyword evidence="4 8" id="KW-0812">Transmembrane</keyword>
<evidence type="ECO:0000256" key="6">
    <source>
        <dbReference type="ARBA" id="ARBA00023136"/>
    </source>
</evidence>
<evidence type="ECO:0000256" key="8">
    <source>
        <dbReference type="SAM" id="Phobius"/>
    </source>
</evidence>
<dbReference type="PROSITE" id="PS00217">
    <property type="entry name" value="SUGAR_TRANSPORT_2"/>
    <property type="match status" value="1"/>
</dbReference>
<dbReference type="AlphaFoldDB" id="A0AB34G5J9"/>
<feature type="transmembrane region" description="Helical" evidence="8">
    <location>
        <begin position="427"/>
        <end position="446"/>
    </location>
</feature>
<feature type="transmembrane region" description="Helical" evidence="8">
    <location>
        <begin position="269"/>
        <end position="288"/>
    </location>
</feature>
<feature type="transmembrane region" description="Helical" evidence="8">
    <location>
        <begin position="31"/>
        <end position="56"/>
    </location>
</feature>
<feature type="domain" description="Major facilitator superfamily (MFS) profile" evidence="9">
    <location>
        <begin position="18"/>
        <end position="450"/>
    </location>
</feature>
<organism evidence="10 11">
    <name type="scientific">Purpureocillium lavendulum</name>
    <dbReference type="NCBI Taxonomy" id="1247861"/>
    <lineage>
        <taxon>Eukaryota</taxon>
        <taxon>Fungi</taxon>
        <taxon>Dikarya</taxon>
        <taxon>Ascomycota</taxon>
        <taxon>Pezizomycotina</taxon>
        <taxon>Sordariomycetes</taxon>
        <taxon>Hypocreomycetidae</taxon>
        <taxon>Hypocreales</taxon>
        <taxon>Ophiocordycipitaceae</taxon>
        <taxon>Purpureocillium</taxon>
    </lineage>
</organism>
<evidence type="ECO:0000256" key="2">
    <source>
        <dbReference type="ARBA" id="ARBA00010992"/>
    </source>
</evidence>
<feature type="transmembrane region" description="Helical" evidence="8">
    <location>
        <begin position="294"/>
        <end position="317"/>
    </location>
</feature>
<feature type="transmembrane region" description="Helical" evidence="8">
    <location>
        <begin position="324"/>
        <end position="344"/>
    </location>
</feature>
<keyword evidence="6 8" id="KW-0472">Membrane</keyword>
<dbReference type="GO" id="GO:0005351">
    <property type="term" value="F:carbohydrate:proton symporter activity"/>
    <property type="evidence" value="ECO:0007669"/>
    <property type="project" value="TreeGrafter"/>
</dbReference>
<accession>A0AB34G5J9</accession>
<evidence type="ECO:0000256" key="7">
    <source>
        <dbReference type="RuleBase" id="RU003346"/>
    </source>
</evidence>
<keyword evidence="3 7" id="KW-0813">Transport</keyword>
<dbReference type="InterPro" id="IPR050360">
    <property type="entry name" value="MFS_Sugar_Transporters"/>
</dbReference>
<evidence type="ECO:0000256" key="3">
    <source>
        <dbReference type="ARBA" id="ARBA00022448"/>
    </source>
</evidence>
<dbReference type="PANTHER" id="PTHR48022">
    <property type="entry name" value="PLASTIDIC GLUCOSE TRANSPORTER 4"/>
    <property type="match status" value="1"/>
</dbReference>
<feature type="transmembrane region" description="Helical" evidence="8">
    <location>
        <begin position="151"/>
        <end position="169"/>
    </location>
</feature>
<proteinExistence type="inferred from homology"/>
<dbReference type="InterPro" id="IPR003663">
    <property type="entry name" value="Sugar/inositol_transpt"/>
</dbReference>
<dbReference type="Pfam" id="PF00083">
    <property type="entry name" value="Sugar_tr"/>
    <property type="match status" value="1"/>
</dbReference>
<dbReference type="Proteomes" id="UP001163105">
    <property type="component" value="Unassembled WGS sequence"/>
</dbReference>
<comment type="caution">
    <text evidence="10">The sequence shown here is derived from an EMBL/GenBank/DDBJ whole genome shotgun (WGS) entry which is preliminary data.</text>
</comment>
<dbReference type="SUPFAM" id="SSF103473">
    <property type="entry name" value="MFS general substrate transporter"/>
    <property type="match status" value="1"/>
</dbReference>
<evidence type="ECO:0000256" key="1">
    <source>
        <dbReference type="ARBA" id="ARBA00004141"/>
    </source>
</evidence>
<keyword evidence="10" id="KW-0675">Receptor</keyword>
<dbReference type="InterPro" id="IPR036259">
    <property type="entry name" value="MFS_trans_sf"/>
</dbReference>
<dbReference type="GO" id="GO:0016020">
    <property type="term" value="C:membrane"/>
    <property type="evidence" value="ECO:0007669"/>
    <property type="project" value="UniProtKB-SubCell"/>
</dbReference>
<dbReference type="PANTHER" id="PTHR48022:SF4">
    <property type="entry name" value="MAJOR FACILITATOR SUPERFAMILY (MFS) PROFILE DOMAIN-CONTAINING PROTEIN-RELATED"/>
    <property type="match status" value="1"/>
</dbReference>
<dbReference type="Gene3D" id="1.20.1250.20">
    <property type="entry name" value="MFS general substrate transporter like domains"/>
    <property type="match status" value="1"/>
</dbReference>
<dbReference type="EMBL" id="JAQHRD010000001">
    <property type="protein sequence ID" value="KAJ6446789.1"/>
    <property type="molecule type" value="Genomic_DNA"/>
</dbReference>
<reference evidence="10" key="1">
    <citation type="submission" date="2023-01" db="EMBL/GenBank/DDBJ databases">
        <title>The growth and conidiation of Purpureocillium lavendulum are regulated by nitrogen source and histone H3K14 acetylation.</title>
        <authorList>
            <person name="Tang P."/>
            <person name="Han J."/>
            <person name="Zhang C."/>
            <person name="Tang P."/>
            <person name="Qi F."/>
            <person name="Zhang K."/>
            <person name="Liang L."/>
        </authorList>
    </citation>
    <scope>NUCLEOTIDE SEQUENCE</scope>
    <source>
        <strain evidence="10">YMF1.00683</strain>
    </source>
</reference>
<comment type="similarity">
    <text evidence="2 7">Belongs to the major facilitator superfamily. Sugar transporter (TC 2.A.1.1) family.</text>
</comment>